<dbReference type="EMBL" id="JAPYKS010000001">
    <property type="protein sequence ID" value="MEI9407650.1"/>
    <property type="molecule type" value="Genomic_DNA"/>
</dbReference>
<protein>
    <submittedName>
        <fullName evidence="2">Uncharacterized protein</fullName>
    </submittedName>
</protein>
<dbReference type="Proteomes" id="UP001387293">
    <property type="component" value="Unassembled WGS sequence"/>
</dbReference>
<comment type="caution">
    <text evidence="2">The sequence shown here is derived from an EMBL/GenBank/DDBJ whole genome shotgun (WGS) entry which is preliminary data.</text>
</comment>
<feature type="chain" id="PRO_5045137583" evidence="1">
    <location>
        <begin position="29"/>
        <end position="102"/>
    </location>
</feature>
<keyword evidence="1" id="KW-0732">Signal</keyword>
<evidence type="ECO:0000256" key="1">
    <source>
        <dbReference type="SAM" id="SignalP"/>
    </source>
</evidence>
<accession>A0ABU8KRF0</accession>
<organism evidence="2 3">
    <name type="scientific">Mesorhizobium salmacidum</name>
    <dbReference type="NCBI Taxonomy" id="3015171"/>
    <lineage>
        <taxon>Bacteria</taxon>
        <taxon>Pseudomonadati</taxon>
        <taxon>Pseudomonadota</taxon>
        <taxon>Alphaproteobacteria</taxon>
        <taxon>Hyphomicrobiales</taxon>
        <taxon>Phyllobacteriaceae</taxon>
        <taxon>Mesorhizobium</taxon>
    </lineage>
</organism>
<reference evidence="2 3" key="1">
    <citation type="submission" date="2022-12" db="EMBL/GenBank/DDBJ databases">
        <authorList>
            <person name="Muema E."/>
        </authorList>
    </citation>
    <scope>NUCLEOTIDE SEQUENCE [LARGE SCALE GENOMIC DNA]</scope>
    <source>
        <strain evidence="3">1326</strain>
    </source>
</reference>
<name>A0ABU8KRF0_9HYPH</name>
<feature type="signal peptide" evidence="1">
    <location>
        <begin position="1"/>
        <end position="28"/>
    </location>
</feature>
<evidence type="ECO:0000313" key="3">
    <source>
        <dbReference type="Proteomes" id="UP001387293"/>
    </source>
</evidence>
<sequence length="102" mass="11856">MDTLDVVGCMRASLAVTVLILFAAQAHADGTLADKIRENPSYQQFSARMQHLQNQPRRRDMLQPVDSVHRYRVALHLRSVEDWSIRRLLAIGRSNFSWRFTF</sequence>
<dbReference type="RefSeq" id="WP_337104857.1">
    <property type="nucleotide sequence ID" value="NZ_JAPYKS010000001.1"/>
</dbReference>
<gene>
    <name evidence="2" type="ORF">O7A60_02505</name>
</gene>
<evidence type="ECO:0000313" key="2">
    <source>
        <dbReference type="EMBL" id="MEI9407650.1"/>
    </source>
</evidence>
<proteinExistence type="predicted"/>
<keyword evidence="3" id="KW-1185">Reference proteome</keyword>